<dbReference type="EMBL" id="DUZY01000001">
    <property type="protein sequence ID" value="DAD22648.1"/>
    <property type="molecule type" value="Genomic_DNA"/>
</dbReference>
<organism evidence="1 2">
    <name type="scientific">Nelumbo nucifera</name>
    <name type="common">Sacred lotus</name>
    <dbReference type="NCBI Taxonomy" id="4432"/>
    <lineage>
        <taxon>Eukaryota</taxon>
        <taxon>Viridiplantae</taxon>
        <taxon>Streptophyta</taxon>
        <taxon>Embryophyta</taxon>
        <taxon>Tracheophyta</taxon>
        <taxon>Spermatophyta</taxon>
        <taxon>Magnoliopsida</taxon>
        <taxon>Proteales</taxon>
        <taxon>Nelumbonaceae</taxon>
        <taxon>Nelumbo</taxon>
    </lineage>
</organism>
<protein>
    <submittedName>
        <fullName evidence="1">Uncharacterized protein</fullName>
    </submittedName>
</protein>
<dbReference type="Proteomes" id="UP000607653">
    <property type="component" value="Unassembled WGS sequence"/>
</dbReference>
<name>A0A822XZ28_NELNU</name>
<sequence length="66" mass="7920">MEWRLLQTRVDIWWKELYKQQVVELRKVENNLKFKKVADSCVGSSGKVYQSPRILLLCRLLLENLN</sequence>
<reference evidence="1 2" key="1">
    <citation type="journal article" date="2020" name="Mol. Biol. Evol.">
        <title>Distinct Expression and Methylation Patterns for Genes with Different Fates following a Single Whole-Genome Duplication in Flowering Plants.</title>
        <authorList>
            <person name="Shi T."/>
            <person name="Rahmani R.S."/>
            <person name="Gugger P.F."/>
            <person name="Wang M."/>
            <person name="Li H."/>
            <person name="Zhang Y."/>
            <person name="Li Z."/>
            <person name="Wang Q."/>
            <person name="Van de Peer Y."/>
            <person name="Marchal K."/>
            <person name="Chen J."/>
        </authorList>
    </citation>
    <scope>NUCLEOTIDE SEQUENCE [LARGE SCALE GENOMIC DNA]</scope>
    <source>
        <tissue evidence="1">Leaf</tissue>
    </source>
</reference>
<gene>
    <name evidence="1" type="ORF">HUJ06_024111</name>
</gene>
<proteinExistence type="predicted"/>
<keyword evidence="2" id="KW-1185">Reference proteome</keyword>
<dbReference type="AlphaFoldDB" id="A0A822XZ28"/>
<evidence type="ECO:0000313" key="1">
    <source>
        <dbReference type="EMBL" id="DAD22648.1"/>
    </source>
</evidence>
<comment type="caution">
    <text evidence="1">The sequence shown here is derived from an EMBL/GenBank/DDBJ whole genome shotgun (WGS) entry which is preliminary data.</text>
</comment>
<accession>A0A822XZ28</accession>
<evidence type="ECO:0000313" key="2">
    <source>
        <dbReference type="Proteomes" id="UP000607653"/>
    </source>
</evidence>